<dbReference type="STRING" id="656916.A0A2G7FYQ1"/>
<keyword evidence="10" id="KW-1185">Reference proteome</keyword>
<proteinExistence type="inferred from homology"/>
<evidence type="ECO:0000256" key="4">
    <source>
        <dbReference type="ARBA" id="ARBA00022737"/>
    </source>
</evidence>
<organism evidence="9 10">
    <name type="scientific">Aspergillus arachidicola</name>
    <dbReference type="NCBI Taxonomy" id="656916"/>
    <lineage>
        <taxon>Eukaryota</taxon>
        <taxon>Fungi</taxon>
        <taxon>Dikarya</taxon>
        <taxon>Ascomycota</taxon>
        <taxon>Pezizomycotina</taxon>
        <taxon>Eurotiomycetes</taxon>
        <taxon>Eurotiomycetidae</taxon>
        <taxon>Eurotiales</taxon>
        <taxon>Aspergillaceae</taxon>
        <taxon>Aspergillus</taxon>
        <taxon>Aspergillus subgen. Circumdati</taxon>
    </lineage>
</organism>
<gene>
    <name evidence="9" type="ORF">AARAC_004120</name>
</gene>
<dbReference type="GO" id="GO:0005737">
    <property type="term" value="C:cytoplasm"/>
    <property type="evidence" value="ECO:0007669"/>
    <property type="project" value="TreeGrafter"/>
</dbReference>
<keyword evidence="3" id="KW-0479">Metal-binding</keyword>
<dbReference type="InterPro" id="IPR040366">
    <property type="entry name" value="Nab2/ZC3H14"/>
</dbReference>
<comment type="caution">
    <text evidence="9">The sequence shown here is derived from an EMBL/GenBank/DDBJ whole genome shotgun (WGS) entry which is preliminary data.</text>
</comment>
<evidence type="ECO:0000313" key="9">
    <source>
        <dbReference type="EMBL" id="PIG85726.1"/>
    </source>
</evidence>
<accession>A0A2G7FYQ1</accession>
<feature type="compositionally biased region" description="Basic and acidic residues" evidence="8">
    <location>
        <begin position="295"/>
        <end position="307"/>
    </location>
</feature>
<dbReference type="GO" id="GO:0005634">
    <property type="term" value="C:nucleus"/>
    <property type="evidence" value="ECO:0007669"/>
    <property type="project" value="UniProtKB-SubCell"/>
</dbReference>
<protein>
    <submittedName>
        <fullName evidence="9">Uncharacterized protein</fullName>
    </submittedName>
</protein>
<reference evidence="9 10" key="1">
    <citation type="submission" date="2017-05" db="EMBL/GenBank/DDBJ databases">
        <title>Genome sequence for an aflatoxigenic pathogen of Argentinian peanut, Aspergillus arachidicola.</title>
        <authorList>
            <person name="Moore G."/>
            <person name="Beltz S.B."/>
            <person name="Mack B.M."/>
        </authorList>
    </citation>
    <scope>NUCLEOTIDE SEQUENCE [LARGE SCALE GENOMIC DNA]</scope>
    <source>
        <strain evidence="9 10">CBS 117610</strain>
    </source>
</reference>
<dbReference type="AlphaFoldDB" id="A0A2G7FYQ1"/>
<evidence type="ECO:0000256" key="3">
    <source>
        <dbReference type="ARBA" id="ARBA00022723"/>
    </source>
</evidence>
<dbReference type="EMBL" id="NEXV01000308">
    <property type="protein sequence ID" value="PIG85726.1"/>
    <property type="molecule type" value="Genomic_DNA"/>
</dbReference>
<dbReference type="Gene3D" id="4.10.1000.40">
    <property type="match status" value="3"/>
</dbReference>
<feature type="region of interest" description="Disordered" evidence="8">
    <location>
        <begin position="124"/>
        <end position="150"/>
    </location>
</feature>
<comment type="subcellular location">
    <subcellularLocation>
        <location evidence="1">Nucleus</location>
    </subcellularLocation>
</comment>
<evidence type="ECO:0000256" key="5">
    <source>
        <dbReference type="ARBA" id="ARBA00022771"/>
    </source>
</evidence>
<evidence type="ECO:0000256" key="1">
    <source>
        <dbReference type="ARBA" id="ARBA00004123"/>
    </source>
</evidence>
<sequence length="333" mass="36792">MSTAESLLELARNARAECNTGQRKFSTALPALDALVSELEVYKSVMREPVKSEALTNLESHLTPCAGALNALLLIRRKYRSEMSTFERAKWKTTDGEKFTDAVNGLQNATNLLRGTLRMTREAQLRRTAETKPKRPKEEARETTTDKMKANAKPDACRNGAGCRAIECKYSHPDAEPCRYGAGCTNSNCAFRHPKSRPCRSGAGCRKLGCTFAHPQAPDCRYGVGCTNTGCSFKHPNVPACRDGVNCVVDNCKFFHPEVKPCRFGTRCTNKNCTFRHPPAPPPYTKEPTASVKSMDVKDPKEPKNSEKGSSQKAKRKPKVKKSSVIPEKETCS</sequence>
<keyword evidence="5" id="KW-0863">Zinc-finger</keyword>
<keyword evidence="7" id="KW-0539">Nucleus</keyword>
<feature type="compositionally biased region" description="Basic and acidic residues" evidence="8">
    <location>
        <begin position="124"/>
        <end position="149"/>
    </location>
</feature>
<evidence type="ECO:0000313" key="10">
    <source>
        <dbReference type="Proteomes" id="UP000231358"/>
    </source>
</evidence>
<dbReference type="Pfam" id="PF14608">
    <property type="entry name" value="zf-CCCH_2"/>
    <property type="match status" value="6"/>
</dbReference>
<evidence type="ECO:0000256" key="8">
    <source>
        <dbReference type="SAM" id="MobiDB-lite"/>
    </source>
</evidence>
<keyword evidence="4" id="KW-0677">Repeat</keyword>
<dbReference type="PANTHER" id="PTHR14738">
    <property type="entry name" value="ZINC FINGER CCCH DOMAIN-CONTAINING PROTEIN 14"/>
    <property type="match status" value="1"/>
</dbReference>
<comment type="similarity">
    <text evidence="2">Belongs to the ZC3H14 family.</text>
</comment>
<dbReference type="GO" id="GO:0008143">
    <property type="term" value="F:poly(A) binding"/>
    <property type="evidence" value="ECO:0007669"/>
    <property type="project" value="InterPro"/>
</dbReference>
<dbReference type="GO" id="GO:0008270">
    <property type="term" value="F:zinc ion binding"/>
    <property type="evidence" value="ECO:0007669"/>
    <property type="project" value="UniProtKB-KW"/>
</dbReference>
<name>A0A2G7FYQ1_9EURO</name>
<dbReference type="Proteomes" id="UP000231358">
    <property type="component" value="Unassembled WGS sequence"/>
</dbReference>
<feature type="compositionally biased region" description="Basic residues" evidence="8">
    <location>
        <begin position="313"/>
        <end position="322"/>
    </location>
</feature>
<evidence type="ECO:0000256" key="2">
    <source>
        <dbReference type="ARBA" id="ARBA00008423"/>
    </source>
</evidence>
<evidence type="ECO:0000256" key="6">
    <source>
        <dbReference type="ARBA" id="ARBA00022833"/>
    </source>
</evidence>
<evidence type="ECO:0000256" key="7">
    <source>
        <dbReference type="ARBA" id="ARBA00023242"/>
    </source>
</evidence>
<keyword evidence="6" id="KW-0862">Zinc</keyword>
<feature type="region of interest" description="Disordered" evidence="8">
    <location>
        <begin position="279"/>
        <end position="333"/>
    </location>
</feature>
<dbReference type="PANTHER" id="PTHR14738:SF29">
    <property type="entry name" value="ZINC FINGER CCCH DOMAIN-CONTAINING PROTEIN 14"/>
    <property type="match status" value="1"/>
</dbReference>
<dbReference type="GO" id="GO:0043488">
    <property type="term" value="P:regulation of mRNA stability"/>
    <property type="evidence" value="ECO:0007669"/>
    <property type="project" value="InterPro"/>
</dbReference>